<feature type="transmembrane region" description="Helical" evidence="9">
    <location>
        <begin position="287"/>
        <end position="309"/>
    </location>
</feature>
<evidence type="ECO:0000256" key="3">
    <source>
        <dbReference type="ARBA" id="ARBA00022448"/>
    </source>
</evidence>
<dbReference type="GO" id="GO:0016020">
    <property type="term" value="C:membrane"/>
    <property type="evidence" value="ECO:0007669"/>
    <property type="project" value="UniProtKB-SubCell"/>
</dbReference>
<dbReference type="GO" id="GO:0035673">
    <property type="term" value="F:oligopeptide transmembrane transporter activity"/>
    <property type="evidence" value="ECO:0007669"/>
    <property type="project" value="InterPro"/>
</dbReference>
<name>A0A2U3EP79_PURLI</name>
<comment type="subcellular location">
    <subcellularLocation>
        <location evidence="1">Membrane</location>
        <topology evidence="1">Multi-pass membrane protein</topology>
    </subcellularLocation>
</comment>
<feature type="transmembrane region" description="Helical" evidence="9">
    <location>
        <begin position="263"/>
        <end position="281"/>
    </location>
</feature>
<feature type="transmembrane region" description="Helical" evidence="9">
    <location>
        <begin position="481"/>
        <end position="501"/>
    </location>
</feature>
<comment type="caution">
    <text evidence="10">The sequence shown here is derived from an EMBL/GenBank/DDBJ whole genome shotgun (WGS) entry which is preliminary data.</text>
</comment>
<feature type="transmembrane region" description="Helical" evidence="9">
    <location>
        <begin position="330"/>
        <end position="350"/>
    </location>
</feature>
<dbReference type="NCBIfam" id="TIGR00727">
    <property type="entry name" value="ISP4_OPT"/>
    <property type="match status" value="1"/>
</dbReference>
<dbReference type="Pfam" id="PF03169">
    <property type="entry name" value="OPT"/>
    <property type="match status" value="2"/>
</dbReference>
<evidence type="ECO:0008006" key="12">
    <source>
        <dbReference type="Google" id="ProtNLM"/>
    </source>
</evidence>
<evidence type="ECO:0000256" key="9">
    <source>
        <dbReference type="SAM" id="Phobius"/>
    </source>
</evidence>
<keyword evidence="4 9" id="KW-0812">Transmembrane</keyword>
<feature type="transmembrane region" description="Helical" evidence="9">
    <location>
        <begin position="771"/>
        <end position="795"/>
    </location>
</feature>
<feature type="transmembrane region" description="Helical" evidence="9">
    <location>
        <begin position="743"/>
        <end position="759"/>
    </location>
</feature>
<dbReference type="InterPro" id="IPR004648">
    <property type="entry name" value="Oligpept_transpt"/>
</dbReference>
<evidence type="ECO:0000256" key="8">
    <source>
        <dbReference type="ARBA" id="ARBA00023136"/>
    </source>
</evidence>
<organism evidence="10 11">
    <name type="scientific">Purpureocillium lilacinum</name>
    <name type="common">Paecilomyces lilacinus</name>
    <dbReference type="NCBI Taxonomy" id="33203"/>
    <lineage>
        <taxon>Eukaryota</taxon>
        <taxon>Fungi</taxon>
        <taxon>Dikarya</taxon>
        <taxon>Ascomycota</taxon>
        <taxon>Pezizomycotina</taxon>
        <taxon>Sordariomycetes</taxon>
        <taxon>Hypocreomycetidae</taxon>
        <taxon>Hypocreales</taxon>
        <taxon>Ophiocordycipitaceae</taxon>
        <taxon>Purpureocillium</taxon>
    </lineage>
</organism>
<dbReference type="InterPro" id="IPR004813">
    <property type="entry name" value="OPT"/>
</dbReference>
<feature type="transmembrane region" description="Helical" evidence="9">
    <location>
        <begin position="556"/>
        <end position="578"/>
    </location>
</feature>
<evidence type="ECO:0000256" key="1">
    <source>
        <dbReference type="ARBA" id="ARBA00004141"/>
    </source>
</evidence>
<evidence type="ECO:0000256" key="5">
    <source>
        <dbReference type="ARBA" id="ARBA00022856"/>
    </source>
</evidence>
<reference evidence="10 11" key="1">
    <citation type="journal article" date="2016" name="Front. Microbiol.">
        <title>Genome and transcriptome sequences reveal the specific parasitism of the nematophagous Purpureocillium lilacinum 36-1.</title>
        <authorList>
            <person name="Xie J."/>
            <person name="Li S."/>
            <person name="Mo C."/>
            <person name="Xiao X."/>
            <person name="Peng D."/>
            <person name="Wang G."/>
            <person name="Xiao Y."/>
        </authorList>
    </citation>
    <scope>NUCLEOTIDE SEQUENCE [LARGE SCALE GENOMIC DNA]</scope>
    <source>
        <strain evidence="10 11">36-1</strain>
    </source>
</reference>
<keyword evidence="3" id="KW-0813">Transport</keyword>
<keyword evidence="6" id="KW-0653">Protein transport</keyword>
<evidence type="ECO:0000313" key="10">
    <source>
        <dbReference type="EMBL" id="PWI76309.1"/>
    </source>
</evidence>
<accession>A0A2U3EP79</accession>
<evidence type="ECO:0000256" key="7">
    <source>
        <dbReference type="ARBA" id="ARBA00022989"/>
    </source>
</evidence>
<keyword evidence="7 9" id="KW-1133">Transmembrane helix</keyword>
<feature type="transmembrane region" description="Helical" evidence="9">
    <location>
        <begin position="401"/>
        <end position="427"/>
    </location>
</feature>
<dbReference type="AlphaFoldDB" id="A0A2U3EP79"/>
<sequence length="839" mass="95201">MEKAPTGGGGATPHDEGVFHKKQVDVAAEHVPSDEYDSSAARKVELDLNATEDDILEAKELASSMSLETVRKLMTNILAIHEGDPNFPFVTLERIRAFMANEDIVDNPEKHEDLVQEMKIEAALITNNSPYAEVRAIVDNHDDPNMPVSTIRAWTLGCFFGILLASVNELFAIRQPSITLGTNMAQLLAYPAGKAWERWMPKWEIPIPFTGQTANLNPGPFNKKEHMVIAIMSATAKSNPYTGLIVWLQVLPQYFDQQYARNWGYMVAIAFSVNFLGYGMAGLTRKWLVYPAYCLWPTSLVVIALNSALHQEDTQSVMGPFRRIWTMTRYKFFMYVFIGMFIYFWLPNYIFQALSYFSWMTWISPRNRELTILTGVNLGMGLFNPFPTFDWNIISYSVDPLMLPAFAIFNSGFGMWVAGLVALALWYSNAWHTGSMPINSNRVWDHFGKRYNATRVLDERGHFDLAKYEKYSAAYMGATQVLVYGLFFACYSSVVTHVALYQRHELKLGFKNFWSAFNPFKWTSKTNEGATQRTEDGAYTDVHNRLMSVYNEVPHWWFFIIMVLAIVVGVIGLTVFPTYTTPAVPLYGLLLCLLFVVPVGILNSMSGINIPLNVIAEFVGGLIANGNPLEMNFFKSYGYHDVPAPQINIKNVCTDDAPSRFYCPDNNTFMLASVFWGVIGPLKVFGINGQYKWLLLGFPLGIVFTSAMYGLQKAFPRTRWLRQIHPVILLSGGLNWAPYSFSYMWPAVPVAWTSWIYIRSRYLAFWSRYNYVLSAALNAGVAVSALVMLFSVQWVDINIDWWGNSVIEMGCEAKSCLWKPLAPGERFYPWWDSTKVPAP</sequence>
<feature type="transmembrane region" description="Helical" evidence="9">
    <location>
        <begin position="669"/>
        <end position="687"/>
    </location>
</feature>
<keyword evidence="8 9" id="KW-0472">Membrane</keyword>
<evidence type="ECO:0000256" key="4">
    <source>
        <dbReference type="ARBA" id="ARBA00022692"/>
    </source>
</evidence>
<feature type="transmembrane region" description="Helical" evidence="9">
    <location>
        <begin position="153"/>
        <end position="173"/>
    </location>
</feature>
<evidence type="ECO:0000256" key="6">
    <source>
        <dbReference type="ARBA" id="ARBA00022927"/>
    </source>
</evidence>
<proteinExistence type="inferred from homology"/>
<evidence type="ECO:0000313" key="11">
    <source>
        <dbReference type="Proteomes" id="UP000245956"/>
    </source>
</evidence>
<gene>
    <name evidence="10" type="ORF">PCL_03503</name>
</gene>
<evidence type="ECO:0000256" key="2">
    <source>
        <dbReference type="ARBA" id="ARBA00008807"/>
    </source>
</evidence>
<dbReference type="NCBIfam" id="TIGR00728">
    <property type="entry name" value="OPT_sfam"/>
    <property type="match status" value="1"/>
</dbReference>
<dbReference type="Proteomes" id="UP000245956">
    <property type="component" value="Unassembled WGS sequence"/>
</dbReference>
<comment type="similarity">
    <text evidence="2">Belongs to the oligopeptide OPT transporter family.</text>
</comment>
<dbReference type="EMBL" id="LCWV01000001">
    <property type="protein sequence ID" value="PWI76309.1"/>
    <property type="molecule type" value="Genomic_DNA"/>
</dbReference>
<protein>
    <recommendedName>
        <fullName evidence="12">OPT oligopeptide transporter family</fullName>
    </recommendedName>
</protein>
<keyword evidence="5" id="KW-0571">Peptide transport</keyword>
<dbReference type="PANTHER" id="PTHR22601">
    <property type="entry name" value="ISP4 LIKE PROTEIN"/>
    <property type="match status" value="1"/>
</dbReference>
<feature type="transmembrane region" description="Helical" evidence="9">
    <location>
        <begin position="693"/>
        <end position="711"/>
    </location>
</feature>
<dbReference type="GO" id="GO:0015031">
    <property type="term" value="P:protein transport"/>
    <property type="evidence" value="ECO:0007669"/>
    <property type="project" value="UniProtKB-KW"/>
</dbReference>
<feature type="transmembrane region" description="Helical" evidence="9">
    <location>
        <begin position="584"/>
        <end position="602"/>
    </location>
</feature>